<comment type="caution">
    <text evidence="1">The sequence shown here is derived from an EMBL/GenBank/DDBJ whole genome shotgun (WGS) entry which is preliminary data.</text>
</comment>
<evidence type="ECO:0000313" key="2">
    <source>
        <dbReference type="Proteomes" id="UP001140234"/>
    </source>
</evidence>
<reference evidence="1" key="1">
    <citation type="submission" date="2022-07" db="EMBL/GenBank/DDBJ databases">
        <title>Phylogenomic reconstructions and comparative analyses of Kickxellomycotina fungi.</title>
        <authorList>
            <person name="Reynolds N.K."/>
            <person name="Stajich J.E."/>
            <person name="Barry K."/>
            <person name="Grigoriev I.V."/>
            <person name="Crous P."/>
            <person name="Smith M.E."/>
        </authorList>
    </citation>
    <scope>NUCLEOTIDE SEQUENCE</scope>
    <source>
        <strain evidence="1">CBS 109366</strain>
    </source>
</reference>
<keyword evidence="2" id="KW-1185">Reference proteome</keyword>
<organism evidence="1 2">
    <name type="scientific">Coemansia nantahalensis</name>
    <dbReference type="NCBI Taxonomy" id="2789366"/>
    <lineage>
        <taxon>Eukaryota</taxon>
        <taxon>Fungi</taxon>
        <taxon>Fungi incertae sedis</taxon>
        <taxon>Zoopagomycota</taxon>
        <taxon>Kickxellomycotina</taxon>
        <taxon>Kickxellomycetes</taxon>
        <taxon>Kickxellales</taxon>
        <taxon>Kickxellaceae</taxon>
        <taxon>Coemansia</taxon>
    </lineage>
</organism>
<sequence>MGSGHHDTLLKDPAIEEWVWMRQNTHRYFKVNRRTAPTLIAMGLVVPAITFYFASATQGLTTIEPKTKKAWAEAYAERK</sequence>
<name>A0ACC1JPM9_9FUNG</name>
<proteinExistence type="predicted"/>
<evidence type="ECO:0000313" key="1">
    <source>
        <dbReference type="EMBL" id="KAJ2764601.1"/>
    </source>
</evidence>
<dbReference type="EMBL" id="JANBUJ010002289">
    <property type="protein sequence ID" value="KAJ2764601.1"/>
    <property type="molecule type" value="Genomic_DNA"/>
</dbReference>
<gene>
    <name evidence="1" type="ORF">IWQ57_005108</name>
</gene>
<protein>
    <submittedName>
        <fullName evidence="1">Uncharacterized protein</fullName>
    </submittedName>
</protein>
<accession>A0ACC1JPM9</accession>
<dbReference type="Proteomes" id="UP001140234">
    <property type="component" value="Unassembled WGS sequence"/>
</dbReference>